<dbReference type="InterPro" id="IPR036388">
    <property type="entry name" value="WH-like_DNA-bd_sf"/>
</dbReference>
<dbReference type="KEGG" id="mev:Metev_0357"/>
<dbReference type="OrthoDB" id="76943at2157"/>
<organism evidence="3 4">
    <name type="scientific">Methanohalobium evestigatum (strain ATCC BAA-1072 / DSM 3721 / NBRC 107634 / OCM 161 / Z-7303)</name>
    <dbReference type="NCBI Taxonomy" id="644295"/>
    <lineage>
        <taxon>Archaea</taxon>
        <taxon>Methanobacteriati</taxon>
        <taxon>Methanobacteriota</taxon>
        <taxon>Stenosarchaea group</taxon>
        <taxon>Methanomicrobia</taxon>
        <taxon>Methanosarcinales</taxon>
        <taxon>Methanosarcinaceae</taxon>
        <taxon>Methanohalobium</taxon>
    </lineage>
</organism>
<dbReference type="RefSeq" id="WP_013193849.1">
    <property type="nucleotide sequence ID" value="NC_014253.1"/>
</dbReference>
<dbReference type="AlphaFoldDB" id="D7E6Q9"/>
<evidence type="ECO:0000259" key="2">
    <source>
        <dbReference type="Pfam" id="PF19810"/>
    </source>
</evidence>
<keyword evidence="4" id="KW-1185">Reference proteome</keyword>
<dbReference type="Pfam" id="PF01022">
    <property type="entry name" value="HTH_5"/>
    <property type="match status" value="1"/>
</dbReference>
<dbReference type="InterPro" id="IPR010163">
    <property type="entry name" value="Csa3"/>
</dbReference>
<feature type="domain" description="HFX-2341-like N-terminal" evidence="2">
    <location>
        <begin position="10"/>
        <end position="121"/>
    </location>
</feature>
<evidence type="ECO:0000313" key="4">
    <source>
        <dbReference type="Proteomes" id="UP000000391"/>
    </source>
</evidence>
<dbReference type="HOGENOM" id="CLU_1363668_0_0_2"/>
<dbReference type="InterPro" id="IPR046260">
    <property type="entry name" value="HFX_2341-like_N"/>
</dbReference>
<protein>
    <submittedName>
        <fullName evidence="3">Transcriptional regulator, ArsR family</fullName>
    </submittedName>
</protein>
<dbReference type="InterPro" id="IPR001845">
    <property type="entry name" value="HTH_ArsR_DNA-bd_dom"/>
</dbReference>
<dbReference type="Proteomes" id="UP000000391">
    <property type="component" value="Chromosome"/>
</dbReference>
<evidence type="ECO:0000313" key="3">
    <source>
        <dbReference type="EMBL" id="ADI73281.1"/>
    </source>
</evidence>
<dbReference type="InterPro" id="IPR036390">
    <property type="entry name" value="WH_DNA-bd_sf"/>
</dbReference>
<dbReference type="GO" id="GO:0003700">
    <property type="term" value="F:DNA-binding transcription factor activity"/>
    <property type="evidence" value="ECO:0007669"/>
    <property type="project" value="InterPro"/>
</dbReference>
<dbReference type="EMBL" id="CP002069">
    <property type="protein sequence ID" value="ADI73281.1"/>
    <property type="molecule type" value="Genomic_DNA"/>
</dbReference>
<evidence type="ECO:0000259" key="1">
    <source>
        <dbReference type="Pfam" id="PF01022"/>
    </source>
</evidence>
<accession>D7E6Q9</accession>
<proteinExistence type="predicted"/>
<dbReference type="GeneID" id="9345974"/>
<gene>
    <name evidence="3" type="ordered locus">Metev_0357</name>
</gene>
<feature type="domain" description="HTH arsR-type" evidence="1">
    <location>
        <begin position="140"/>
        <end position="183"/>
    </location>
</feature>
<dbReference type="Gene3D" id="3.40.50.10770">
    <property type="entry name" value="Hypothetical protein VC1899 like domain (Restriction endonuclease-like)"/>
    <property type="match status" value="1"/>
</dbReference>
<name>D7E6Q9_METEZ</name>
<dbReference type="Gene3D" id="1.10.10.10">
    <property type="entry name" value="Winged helix-like DNA-binding domain superfamily/Winged helix DNA-binding domain"/>
    <property type="match status" value="1"/>
</dbReference>
<dbReference type="NCBIfam" id="TIGR01884">
    <property type="entry name" value="cas_HTH"/>
    <property type="match status" value="1"/>
</dbReference>
<sequence length="199" mass="22207">MTNRTLITTIFDVEPVILCITKFSPSKVILLTEEDAADKKVESIETIEKTFGSMIEIKRKYTSLYDHVQVASDVADLIDEEHDKGNQIITNVSGSRKTQAFGALYGAYARKDMVKRVVYVTEEDHEIIDFPILSFNISTTKKSILEQIQSGTSSVGDIAQKLDISKGMTYNHLRELKSLGYITDEDGYKITDSGKLAGI</sequence>
<reference evidence="3 4" key="1">
    <citation type="submission" date="2010-06" db="EMBL/GenBank/DDBJ databases">
        <title>Complete sequence chromosome of Methanohalobium evestigatum Z-7303.</title>
        <authorList>
            <consortium name="US DOE Joint Genome Institute"/>
            <person name="Lucas S."/>
            <person name="Copeland A."/>
            <person name="Lapidus A."/>
            <person name="Cheng J.-F."/>
            <person name="Bruce D."/>
            <person name="Goodwin L."/>
            <person name="Pitluck S."/>
            <person name="Saunders E."/>
            <person name="Detter J.C."/>
            <person name="Han C."/>
            <person name="Tapia R."/>
            <person name="Land M."/>
            <person name="Hauser L."/>
            <person name="Kyrpides N."/>
            <person name="Mikhailova N."/>
            <person name="Sieprawska-Lupa M."/>
            <person name="Whitman W.B."/>
            <person name="Anderson I."/>
            <person name="Woyke T."/>
        </authorList>
    </citation>
    <scope>NUCLEOTIDE SEQUENCE [LARGE SCALE GENOMIC DNA]</scope>
    <source>
        <strain evidence="4">ATCC BAA-1072 / DSM 3721 / NBRC 107634 / OCM 161 / Z-7303</strain>
    </source>
</reference>
<dbReference type="SUPFAM" id="SSF46785">
    <property type="entry name" value="Winged helix' DNA-binding domain"/>
    <property type="match status" value="1"/>
</dbReference>
<dbReference type="Pfam" id="PF19810">
    <property type="entry name" value="HFX_2341_N"/>
    <property type="match status" value="1"/>
</dbReference>